<proteinExistence type="predicted"/>
<gene>
    <name evidence="3" type="ORF">A2431_03955</name>
</gene>
<dbReference type="AlphaFoldDB" id="A0A1G2V199"/>
<comment type="caution">
    <text evidence="3">The sequence shown here is derived from an EMBL/GenBank/DDBJ whole genome shotgun (WGS) entry which is preliminary data.</text>
</comment>
<dbReference type="Proteomes" id="UP000177697">
    <property type="component" value="Unassembled WGS sequence"/>
</dbReference>
<feature type="region of interest" description="Disordered" evidence="1">
    <location>
        <begin position="920"/>
        <end position="983"/>
    </location>
</feature>
<feature type="domain" description="Peptidase S74" evidence="2">
    <location>
        <begin position="758"/>
        <end position="851"/>
    </location>
</feature>
<protein>
    <recommendedName>
        <fullName evidence="2">Peptidase S74 domain-containing protein</fullName>
    </recommendedName>
</protein>
<evidence type="ECO:0000256" key="1">
    <source>
        <dbReference type="SAM" id="MobiDB-lite"/>
    </source>
</evidence>
<name>A0A1G2V199_9BACT</name>
<reference evidence="3 4" key="1">
    <citation type="journal article" date="2016" name="Nat. Commun.">
        <title>Thousands of microbial genomes shed light on interconnected biogeochemical processes in an aquifer system.</title>
        <authorList>
            <person name="Anantharaman K."/>
            <person name="Brown C.T."/>
            <person name="Hug L.A."/>
            <person name="Sharon I."/>
            <person name="Castelle C.J."/>
            <person name="Probst A.J."/>
            <person name="Thomas B.C."/>
            <person name="Singh A."/>
            <person name="Wilkins M.J."/>
            <person name="Karaoz U."/>
            <person name="Brodie E.L."/>
            <person name="Williams K.H."/>
            <person name="Hubbard S.S."/>
            <person name="Banfield J.F."/>
        </authorList>
    </citation>
    <scope>NUCLEOTIDE SEQUENCE [LARGE SCALE GENOMIC DNA]</scope>
</reference>
<feature type="compositionally biased region" description="Polar residues" evidence="1">
    <location>
        <begin position="953"/>
        <end position="977"/>
    </location>
</feature>
<dbReference type="Pfam" id="PF13884">
    <property type="entry name" value="Peptidase_S74"/>
    <property type="match status" value="1"/>
</dbReference>
<evidence type="ECO:0000313" key="3">
    <source>
        <dbReference type="EMBL" id="OHB15406.1"/>
    </source>
</evidence>
<dbReference type="InterPro" id="IPR030392">
    <property type="entry name" value="S74_ICA"/>
</dbReference>
<organism evidence="3 4">
    <name type="scientific">Candidatus Zambryskibacteria bacterium RIFOXYC1_FULL_39_10</name>
    <dbReference type="NCBI Taxonomy" id="1802779"/>
    <lineage>
        <taxon>Bacteria</taxon>
        <taxon>Candidatus Zambryskiibacteriota</taxon>
    </lineage>
</organism>
<evidence type="ECO:0000259" key="2">
    <source>
        <dbReference type="PROSITE" id="PS51688"/>
    </source>
</evidence>
<evidence type="ECO:0000313" key="4">
    <source>
        <dbReference type="Proteomes" id="UP000177697"/>
    </source>
</evidence>
<feature type="compositionally biased region" description="Low complexity" evidence="1">
    <location>
        <begin position="920"/>
        <end position="952"/>
    </location>
</feature>
<dbReference type="EMBL" id="MHWW01000009">
    <property type="protein sequence ID" value="OHB15406.1"/>
    <property type="molecule type" value="Genomic_DNA"/>
</dbReference>
<dbReference type="PROSITE" id="PS51688">
    <property type="entry name" value="ICA"/>
    <property type="match status" value="1"/>
</dbReference>
<sequence length="983" mass="101381">MKTEIKLKKKYFQTQKIFVLIFAVFLLLPVNIYAADSGIQKENIFQKYLINPISQIFLPWFSPRENTNTVIIKTENVSTSSPQEAEASAKTPLIINYSGVSREEVSRMITGAISGLPTPIQNYYPSTYITGGGSSGSTQGVADALGRTSATLQTNIDNLSTSVSSILTAPSITGEASFASSLLLSQISAPSDTSNRIYNTGGNLYWAGNLIGGASTGNWTSDGTSVWRAGGNVSFLYSSSTVYSSFATASTTNLIINGQSFNNLLGSGLQNTGGVLTLDTSAINTYIHASSTIPKLYTNNIFAGANTFNGTLTLGSMAINSILSTNASGVITATSTPTFGNFNATSTTATSTLSTGGFAIGGSQFVVQQNSGYVGIGTADPTAPLTIKSPTPLKITNTDDSEMLSLTVLPACNGVCSPSTVQENIGLGAGGLNTTTVTTALGNIGIGRGPLHALTSGLYSNFIGLYAGQNFQSGNGDNAFGTDALAFVTSGNDNQAFGHGALNAVTTGSDNIGIGVSSGHLISTTNQNIGIGSNSNLVFTGTGQTAIGYNALQANTTSAGNTAVGWTAGIRTTSVQNTFVGYAAGQGTGAYSTAVGYGAMGSNSSGAFNSAFGTSALGSLTNGAENTGLGEGSLSNVTSGGNNTGLGTIAGATLTTGSQNTFVGESADVSVNNLTNTTALGYQAVALASNQMMFGNASVTTNIFHGNVGIGTTTPWKALSVNGGVAMPALPNDSTGYYVCLNTTTGQLATSTGICGASSIKYKENIADISYGLNEVLKLKPVSFDYKNGYIKNAGRQIGFIAEEVAPVIPEVVSRDSSGEIQGLDYPKFTAVLAKAIQELNKKFDDIMTTLTETFDKYLASHEVYIRDANVGSLNVQRNTNFGGDINVEGKVCVDDTCLTKEQFKEMMLRSGVGAIQVVSGGNSENNNQSNASSTDNTSTTTPEISTSTPSTQEQNTASTTPVFDDTSQSNSATSTDSIEEEN</sequence>
<accession>A0A1G2V199</accession>